<dbReference type="AlphaFoldDB" id="A0A855Y2C8"/>
<keyword evidence="1" id="KW-1133">Transmembrane helix</keyword>
<dbReference type="Proteomes" id="UP000247078">
    <property type="component" value="Unassembled WGS sequence"/>
</dbReference>
<name>A0A855Y2C8_9BACL</name>
<feature type="transmembrane region" description="Helical" evidence="1">
    <location>
        <begin position="33"/>
        <end position="51"/>
    </location>
</feature>
<evidence type="ECO:0000313" key="4">
    <source>
        <dbReference type="Proteomes" id="UP000247078"/>
    </source>
</evidence>
<keyword evidence="1" id="KW-0812">Transmembrane</keyword>
<dbReference type="Proteomes" id="UP000248827">
    <property type="component" value="Unassembled WGS sequence"/>
</dbReference>
<evidence type="ECO:0000256" key="1">
    <source>
        <dbReference type="SAM" id="Phobius"/>
    </source>
</evidence>
<gene>
    <name evidence="3" type="ORF">DET54_10756</name>
    <name evidence="2" type="ORF">DET56_104388</name>
</gene>
<comment type="caution">
    <text evidence="2">The sequence shown here is derived from an EMBL/GenBank/DDBJ whole genome shotgun (WGS) entry which is preliminary data.</text>
</comment>
<reference evidence="2 4" key="1">
    <citation type="submission" date="2018-05" db="EMBL/GenBank/DDBJ databases">
        <title>Freshwater and sediment microbial communities from various areas in North America, analyzing microbe dynamics in response to fracking.</title>
        <authorList>
            <person name="Lamendella R."/>
        </authorList>
    </citation>
    <scope>NUCLEOTIDE SEQUENCE [LARGE SCALE GENOMIC DNA]</scope>
    <source>
        <strain evidence="2 4">DB-3</strain>
        <strain evidence="3 5">NG-13</strain>
    </source>
</reference>
<evidence type="ECO:0000313" key="5">
    <source>
        <dbReference type="Proteomes" id="UP000248827"/>
    </source>
</evidence>
<dbReference type="EMBL" id="QLLI01000007">
    <property type="protein sequence ID" value="RAI94521.1"/>
    <property type="molecule type" value="Genomic_DNA"/>
</dbReference>
<keyword evidence="1" id="KW-0472">Membrane</keyword>
<keyword evidence="5" id="KW-1185">Reference proteome</keyword>
<proteinExistence type="predicted"/>
<evidence type="ECO:0000313" key="3">
    <source>
        <dbReference type="EMBL" id="RAI94521.1"/>
    </source>
</evidence>
<dbReference type="EMBL" id="QGTZ01000004">
    <property type="protein sequence ID" value="PWW42329.1"/>
    <property type="molecule type" value="Genomic_DNA"/>
</dbReference>
<organism evidence="2 4">
    <name type="scientific">Paenibacillus pabuli</name>
    <dbReference type="NCBI Taxonomy" id="1472"/>
    <lineage>
        <taxon>Bacteria</taxon>
        <taxon>Bacillati</taxon>
        <taxon>Bacillota</taxon>
        <taxon>Bacilli</taxon>
        <taxon>Bacillales</taxon>
        <taxon>Paenibacillaceae</taxon>
        <taxon>Paenibacillus</taxon>
    </lineage>
</organism>
<accession>A0A855Y2C8</accession>
<evidence type="ECO:0000313" key="2">
    <source>
        <dbReference type="EMBL" id="PWW42329.1"/>
    </source>
</evidence>
<sequence>MLVLAGVVAGITGMISLLHILFGLEDLGEGMRLLVNMSEFLFFLSLLFILVKSGKKLL</sequence>
<protein>
    <submittedName>
        <fullName evidence="2">Uncharacterized protein</fullName>
    </submittedName>
</protein>
<dbReference type="RefSeq" id="WP_167434736.1">
    <property type="nucleotide sequence ID" value="NZ_QGTZ01000004.1"/>
</dbReference>